<dbReference type="AlphaFoldDB" id="A0A6G1D3I7"/>
<evidence type="ECO:0000256" key="1">
    <source>
        <dbReference type="SAM" id="MobiDB-lite"/>
    </source>
</evidence>
<feature type="region of interest" description="Disordered" evidence="1">
    <location>
        <begin position="60"/>
        <end position="91"/>
    </location>
</feature>
<comment type="caution">
    <text evidence="2">The sequence shown here is derived from an EMBL/GenBank/DDBJ whole genome shotgun (WGS) entry which is preliminary data.</text>
</comment>
<organism evidence="2 3">
    <name type="scientific">Oryza meyeriana var. granulata</name>
    <dbReference type="NCBI Taxonomy" id="110450"/>
    <lineage>
        <taxon>Eukaryota</taxon>
        <taxon>Viridiplantae</taxon>
        <taxon>Streptophyta</taxon>
        <taxon>Embryophyta</taxon>
        <taxon>Tracheophyta</taxon>
        <taxon>Spermatophyta</taxon>
        <taxon>Magnoliopsida</taxon>
        <taxon>Liliopsida</taxon>
        <taxon>Poales</taxon>
        <taxon>Poaceae</taxon>
        <taxon>BOP clade</taxon>
        <taxon>Oryzoideae</taxon>
        <taxon>Oryzeae</taxon>
        <taxon>Oryzinae</taxon>
        <taxon>Oryza</taxon>
        <taxon>Oryza meyeriana</taxon>
    </lineage>
</organism>
<evidence type="ECO:0000313" key="3">
    <source>
        <dbReference type="Proteomes" id="UP000479710"/>
    </source>
</evidence>
<accession>A0A6G1D3I7</accession>
<evidence type="ECO:0000313" key="2">
    <source>
        <dbReference type="EMBL" id="KAF0907278.1"/>
    </source>
</evidence>
<proteinExistence type="predicted"/>
<protein>
    <submittedName>
        <fullName evidence="2">Uncharacterized protein</fullName>
    </submittedName>
</protein>
<dbReference type="EMBL" id="SPHZ02000007">
    <property type="protein sequence ID" value="KAF0907278.1"/>
    <property type="molecule type" value="Genomic_DNA"/>
</dbReference>
<sequence length="91" mass="9592">MELGVATDGVLQIAHTPAVPARAWPEAEVVLRSSTMDLHVWLWISAREACGDGGCVRAAGGGGRSEVVDNESARPEWSSGARSSRPLLLPL</sequence>
<dbReference type="Proteomes" id="UP000479710">
    <property type="component" value="Unassembled WGS sequence"/>
</dbReference>
<reference evidence="2 3" key="1">
    <citation type="submission" date="2019-11" db="EMBL/GenBank/DDBJ databases">
        <title>Whole genome sequence of Oryza granulata.</title>
        <authorList>
            <person name="Li W."/>
        </authorList>
    </citation>
    <scope>NUCLEOTIDE SEQUENCE [LARGE SCALE GENOMIC DNA]</scope>
    <source>
        <strain evidence="3">cv. Menghai</strain>
        <tissue evidence="2">Leaf</tissue>
    </source>
</reference>
<name>A0A6G1D3I7_9ORYZ</name>
<gene>
    <name evidence="2" type="ORF">E2562_015780</name>
</gene>
<keyword evidence="3" id="KW-1185">Reference proteome</keyword>